<name>A0ABN0Z121_9BACI</name>
<dbReference type="InterPro" id="IPR036206">
    <property type="entry name" value="ThiamineP_synth_sf"/>
</dbReference>
<reference evidence="4 5" key="1">
    <citation type="journal article" date="2019" name="Int. J. Syst. Evol. Microbiol.">
        <title>The Global Catalogue of Microorganisms (GCM) 10K type strain sequencing project: providing services to taxonomists for standard genome sequencing and annotation.</title>
        <authorList>
            <consortium name="The Broad Institute Genomics Platform"/>
            <consortium name="The Broad Institute Genome Sequencing Center for Infectious Disease"/>
            <person name="Wu L."/>
            <person name="Ma J."/>
        </authorList>
    </citation>
    <scope>NUCLEOTIDE SEQUENCE [LARGE SCALE GENOMIC DNA]</scope>
    <source>
        <strain evidence="4 5">JCM 12149</strain>
    </source>
</reference>
<organism evidence="4 5">
    <name type="scientific">Lentibacillus halophilus</name>
    <dbReference type="NCBI Taxonomy" id="295065"/>
    <lineage>
        <taxon>Bacteria</taxon>
        <taxon>Bacillati</taxon>
        <taxon>Bacillota</taxon>
        <taxon>Bacilli</taxon>
        <taxon>Bacillales</taxon>
        <taxon>Bacillaceae</taxon>
        <taxon>Lentibacillus</taxon>
    </lineage>
</organism>
<dbReference type="Pfam" id="PF02581">
    <property type="entry name" value="TMP-TENI"/>
    <property type="match status" value="1"/>
</dbReference>
<evidence type="ECO:0000313" key="5">
    <source>
        <dbReference type="Proteomes" id="UP001501459"/>
    </source>
</evidence>
<evidence type="ECO:0000256" key="1">
    <source>
        <dbReference type="ARBA" id="ARBA00004948"/>
    </source>
</evidence>
<comment type="pathway">
    <text evidence="1">Cofactor biosynthesis; thiamine diphosphate biosynthesis.</text>
</comment>
<dbReference type="EMBL" id="BAAADM010000002">
    <property type="protein sequence ID" value="GAA0428193.1"/>
    <property type="molecule type" value="Genomic_DNA"/>
</dbReference>
<evidence type="ECO:0000313" key="4">
    <source>
        <dbReference type="EMBL" id="GAA0428193.1"/>
    </source>
</evidence>
<gene>
    <name evidence="4" type="primary">tenI</name>
    <name evidence="4" type="ORF">GCM10008983_00560</name>
</gene>
<evidence type="ECO:0000256" key="2">
    <source>
        <dbReference type="ARBA" id="ARBA00022977"/>
    </source>
</evidence>
<dbReference type="Proteomes" id="UP001501459">
    <property type="component" value="Unassembled WGS sequence"/>
</dbReference>
<dbReference type="RefSeq" id="WP_343750397.1">
    <property type="nucleotide sequence ID" value="NZ_BAAADM010000002.1"/>
</dbReference>
<dbReference type="CDD" id="cd00564">
    <property type="entry name" value="TMP_TenI"/>
    <property type="match status" value="1"/>
</dbReference>
<feature type="domain" description="Thiamine phosphate synthase/TenI" evidence="3">
    <location>
        <begin position="5"/>
        <end position="177"/>
    </location>
</feature>
<sequence>MHVISTGQQSPEELLGILEQIHPFTDYIHLREKTWTDHDWEKAMDSLTQRGIPSQKIIINQRIDIAHRMKAKGVQLTHQSIDPATAKHSYGHLRIGCSVHSVSEAVTAENSGADYLVYGHIFASASKPDLTPKGLQKLTNVTQNTSVPVIAIGGITPENTPDVLASGASGIAVLSGILLDPDPLEAIQRYQHQLHD</sequence>
<dbReference type="InterPro" id="IPR022998">
    <property type="entry name" value="ThiamineP_synth_TenI"/>
</dbReference>
<dbReference type="PANTHER" id="PTHR20857:SF22">
    <property type="entry name" value="THIAZOLE TAUTOMERASE"/>
    <property type="match status" value="1"/>
</dbReference>
<accession>A0ABN0Z121</accession>
<keyword evidence="5" id="KW-1185">Reference proteome</keyword>
<dbReference type="PANTHER" id="PTHR20857">
    <property type="entry name" value="THIAMINE-PHOSPHATE PYROPHOSPHORYLASE"/>
    <property type="match status" value="1"/>
</dbReference>
<proteinExistence type="predicted"/>
<evidence type="ECO:0000259" key="3">
    <source>
        <dbReference type="Pfam" id="PF02581"/>
    </source>
</evidence>
<dbReference type="Gene3D" id="3.20.20.70">
    <property type="entry name" value="Aldolase class I"/>
    <property type="match status" value="1"/>
</dbReference>
<keyword evidence="2" id="KW-0784">Thiamine biosynthesis</keyword>
<protein>
    <submittedName>
        <fullName evidence="4">Thiazole tautomerase TenI</fullName>
    </submittedName>
</protein>
<comment type="caution">
    <text evidence="4">The sequence shown here is derived from an EMBL/GenBank/DDBJ whole genome shotgun (WGS) entry which is preliminary data.</text>
</comment>
<dbReference type="InterPro" id="IPR013785">
    <property type="entry name" value="Aldolase_TIM"/>
</dbReference>
<dbReference type="SUPFAM" id="SSF51391">
    <property type="entry name" value="Thiamin phosphate synthase"/>
    <property type="match status" value="1"/>
</dbReference>